<keyword evidence="1" id="KW-1133">Transmembrane helix</keyword>
<reference evidence="3" key="1">
    <citation type="journal article" date="2019" name="Int. J. Syst. Evol. Microbiol.">
        <title>The Global Catalogue of Microorganisms (GCM) 10K type strain sequencing project: providing services to taxonomists for standard genome sequencing and annotation.</title>
        <authorList>
            <consortium name="The Broad Institute Genomics Platform"/>
            <consortium name="The Broad Institute Genome Sequencing Center for Infectious Disease"/>
            <person name="Wu L."/>
            <person name="Ma J."/>
        </authorList>
    </citation>
    <scope>NUCLEOTIDE SEQUENCE [LARGE SCALE GENOMIC DNA]</scope>
    <source>
        <strain evidence="3">JCM 18720</strain>
    </source>
</reference>
<gene>
    <name evidence="2" type="ORF">GCM10025772_14860</name>
</gene>
<name>A0ABP9S1X5_9GAMM</name>
<feature type="transmembrane region" description="Helical" evidence="1">
    <location>
        <begin position="30"/>
        <end position="49"/>
    </location>
</feature>
<dbReference type="Proteomes" id="UP001501600">
    <property type="component" value="Unassembled WGS sequence"/>
</dbReference>
<evidence type="ECO:0000313" key="3">
    <source>
        <dbReference type="Proteomes" id="UP001501600"/>
    </source>
</evidence>
<dbReference type="RefSeq" id="WP_345316418.1">
    <property type="nucleotide sequence ID" value="NZ_BAABLF010000008.1"/>
</dbReference>
<comment type="caution">
    <text evidence="2">The sequence shown here is derived from an EMBL/GenBank/DDBJ whole genome shotgun (WGS) entry which is preliminary data.</text>
</comment>
<proteinExistence type="predicted"/>
<evidence type="ECO:0000313" key="2">
    <source>
        <dbReference type="EMBL" id="GAA5190377.1"/>
    </source>
</evidence>
<dbReference type="EMBL" id="BAABLF010000008">
    <property type="protein sequence ID" value="GAA5190377.1"/>
    <property type="molecule type" value="Genomic_DNA"/>
</dbReference>
<feature type="transmembrane region" description="Helical" evidence="1">
    <location>
        <begin position="7"/>
        <end position="24"/>
    </location>
</feature>
<keyword evidence="1" id="KW-0812">Transmembrane</keyword>
<keyword evidence="3" id="KW-1185">Reference proteome</keyword>
<evidence type="ECO:0000256" key="1">
    <source>
        <dbReference type="SAM" id="Phobius"/>
    </source>
</evidence>
<organism evidence="2 3">
    <name type="scientific">Ferrimonas gelatinilytica</name>
    <dbReference type="NCBI Taxonomy" id="1255257"/>
    <lineage>
        <taxon>Bacteria</taxon>
        <taxon>Pseudomonadati</taxon>
        <taxon>Pseudomonadota</taxon>
        <taxon>Gammaproteobacteria</taxon>
        <taxon>Alteromonadales</taxon>
        <taxon>Ferrimonadaceae</taxon>
        <taxon>Ferrimonas</taxon>
    </lineage>
</organism>
<accession>A0ABP9S1X5</accession>
<protein>
    <submittedName>
        <fullName evidence="2">Uncharacterized protein</fullName>
    </submittedName>
</protein>
<keyword evidence="1" id="KW-0472">Membrane</keyword>
<sequence length="80" mass="9622">MLNQTLKFFGWGLILISLPLALIVQQPWLLYFLAFCGHLTVVLGFKIKLPAYGLRIRRHLRRLWLSLFWAECHRFRRQLL</sequence>